<evidence type="ECO:0000313" key="6">
    <source>
        <dbReference type="Proteomes" id="UP000663829"/>
    </source>
</evidence>
<dbReference type="PANTHER" id="PTHR19375">
    <property type="entry name" value="HEAT SHOCK PROTEIN 70KDA"/>
    <property type="match status" value="1"/>
</dbReference>
<name>A0A816G5Q2_9BILA</name>
<organism evidence="4 6">
    <name type="scientific">Didymodactylos carnosus</name>
    <dbReference type="NCBI Taxonomy" id="1234261"/>
    <lineage>
        <taxon>Eukaryota</taxon>
        <taxon>Metazoa</taxon>
        <taxon>Spiralia</taxon>
        <taxon>Gnathifera</taxon>
        <taxon>Rotifera</taxon>
        <taxon>Eurotatoria</taxon>
        <taxon>Bdelloidea</taxon>
        <taxon>Philodinida</taxon>
        <taxon>Philodinidae</taxon>
        <taxon>Didymodactylos</taxon>
    </lineage>
</organism>
<dbReference type="GO" id="GO:0005524">
    <property type="term" value="F:ATP binding"/>
    <property type="evidence" value="ECO:0007669"/>
    <property type="project" value="UniProtKB-KW"/>
</dbReference>
<dbReference type="FunFam" id="3.90.640.10:FF:000003">
    <property type="entry name" value="Molecular chaperone DnaK"/>
    <property type="match status" value="1"/>
</dbReference>
<dbReference type="GO" id="GO:0140662">
    <property type="term" value="F:ATP-dependent protein folding chaperone"/>
    <property type="evidence" value="ECO:0007669"/>
    <property type="project" value="InterPro"/>
</dbReference>
<dbReference type="InterPro" id="IPR043129">
    <property type="entry name" value="ATPase_NBD"/>
</dbReference>
<dbReference type="Pfam" id="PF00012">
    <property type="entry name" value="HSP70"/>
    <property type="match status" value="1"/>
</dbReference>
<evidence type="ECO:0000313" key="4">
    <source>
        <dbReference type="EMBL" id="CAF1670041.1"/>
    </source>
</evidence>
<dbReference type="Proteomes" id="UP000663829">
    <property type="component" value="Unassembled WGS sequence"/>
</dbReference>
<keyword evidence="3" id="KW-0067">ATP-binding</keyword>
<dbReference type="Proteomes" id="UP000681722">
    <property type="component" value="Unassembled WGS sequence"/>
</dbReference>
<comment type="caution">
    <text evidence="4">The sequence shown here is derived from an EMBL/GenBank/DDBJ whole genome shotgun (WGS) entry which is preliminary data.</text>
</comment>
<feature type="non-terminal residue" evidence="4">
    <location>
        <position position="57"/>
    </location>
</feature>
<reference evidence="4" key="1">
    <citation type="submission" date="2021-02" db="EMBL/GenBank/DDBJ databases">
        <authorList>
            <person name="Nowell W R."/>
        </authorList>
    </citation>
    <scope>NUCLEOTIDE SEQUENCE</scope>
</reference>
<comment type="similarity">
    <text evidence="1">Belongs to the heat shock protein 70 family.</text>
</comment>
<sequence length="57" mass="6539">MYKVGGPVRKYPSFSGEDFDNRTVTHFVEEFKRTNNKGLSQNKRALGRLCTACERAK</sequence>
<dbReference type="EMBL" id="CAJNOQ010060399">
    <property type="protein sequence ID" value="CAF1670041.1"/>
    <property type="molecule type" value="Genomic_DNA"/>
</dbReference>
<dbReference type="OrthoDB" id="8059794at2759"/>
<proteinExistence type="inferred from homology"/>
<gene>
    <name evidence="4" type="ORF">GPM918_LOCUS46281</name>
    <name evidence="5" type="ORF">SRO942_LOCUS50114</name>
</gene>
<dbReference type="InterPro" id="IPR013126">
    <property type="entry name" value="Hsp_70_fam"/>
</dbReference>
<evidence type="ECO:0000256" key="1">
    <source>
        <dbReference type="ARBA" id="ARBA00007381"/>
    </source>
</evidence>
<accession>A0A816G5Q2</accession>
<dbReference type="AlphaFoldDB" id="A0A816G5Q2"/>
<dbReference type="Gene3D" id="3.90.640.10">
    <property type="entry name" value="Actin, Chain A, domain 4"/>
    <property type="match status" value="1"/>
</dbReference>
<protein>
    <submittedName>
        <fullName evidence="4">Uncharacterized protein</fullName>
    </submittedName>
</protein>
<keyword evidence="6" id="KW-1185">Reference proteome</keyword>
<evidence type="ECO:0000256" key="2">
    <source>
        <dbReference type="ARBA" id="ARBA00022741"/>
    </source>
</evidence>
<evidence type="ECO:0000256" key="3">
    <source>
        <dbReference type="ARBA" id="ARBA00022840"/>
    </source>
</evidence>
<evidence type="ECO:0000313" key="5">
    <source>
        <dbReference type="EMBL" id="CAF4640213.1"/>
    </source>
</evidence>
<dbReference type="EMBL" id="CAJOBC010139445">
    <property type="protein sequence ID" value="CAF4640213.1"/>
    <property type="molecule type" value="Genomic_DNA"/>
</dbReference>
<dbReference type="SUPFAM" id="SSF53067">
    <property type="entry name" value="Actin-like ATPase domain"/>
    <property type="match status" value="1"/>
</dbReference>
<keyword evidence="2" id="KW-0547">Nucleotide-binding</keyword>